<name>A0A3G8M322_9HYPH</name>
<dbReference type="EMBL" id="CP034086">
    <property type="protein sequence ID" value="AZG75532.1"/>
    <property type="molecule type" value="Genomic_DNA"/>
</dbReference>
<dbReference type="Gene3D" id="1.20.910.10">
    <property type="entry name" value="Heme oxygenase-like"/>
    <property type="match status" value="1"/>
</dbReference>
<dbReference type="InterPro" id="IPR016084">
    <property type="entry name" value="Haem_Oase-like_multi-hlx"/>
</dbReference>
<dbReference type="AlphaFoldDB" id="A0A3G8M322"/>
<dbReference type="RefSeq" id="WP_124737413.1">
    <property type="nucleotide sequence ID" value="NZ_CP034086.1"/>
</dbReference>
<organism evidence="1 2">
    <name type="scientific">Methylocystis rosea</name>
    <dbReference type="NCBI Taxonomy" id="173366"/>
    <lineage>
        <taxon>Bacteria</taxon>
        <taxon>Pseudomonadati</taxon>
        <taxon>Pseudomonadota</taxon>
        <taxon>Alphaproteobacteria</taxon>
        <taxon>Hyphomicrobiales</taxon>
        <taxon>Methylocystaceae</taxon>
        <taxon>Methylocystis</taxon>
    </lineage>
</organism>
<sequence length="307" mass="34678">MRDPDWISLAPALNGAAFERFQRDLCRRNGARLEPLTPSGDWRADVHARAALAEAEIAYVESVREAIAPFVADIPSDADAFLAWYERLAESGPGQNDPLFPWLERLASFEDMKWFLEQEVSGEAGFDDLVALTQIKMPPTPKLEMARNYWDEMGRGNAQGMHGPMLARLAAYFCVDARPERVCPESLALGNMMVALASNRRYAFHSIGALGAIEMTAPGRAIHVERGLRRLKIPGKQRQYFSLHAILDVKHSEAWNREVLRPLVAEDPRRAQAIGEGAVLRLWHGARCFERYRRHFQLQMESPREAA</sequence>
<evidence type="ECO:0000313" key="2">
    <source>
        <dbReference type="Proteomes" id="UP000273982"/>
    </source>
</evidence>
<dbReference type="SMART" id="SM01236">
    <property type="entry name" value="Haem_oxygenase_2"/>
    <property type="match status" value="1"/>
</dbReference>
<protein>
    <submittedName>
        <fullName evidence="1">Iron-containing redox enzyme family protein</fullName>
    </submittedName>
</protein>
<evidence type="ECO:0000313" key="1">
    <source>
        <dbReference type="EMBL" id="AZG75532.1"/>
    </source>
</evidence>
<dbReference type="KEGG" id="mros:EHO51_01555"/>
<proteinExistence type="predicted"/>
<dbReference type="Pfam" id="PF14518">
    <property type="entry name" value="Haem_oxygenas_2"/>
    <property type="match status" value="1"/>
</dbReference>
<reference evidence="1 2" key="1">
    <citation type="submission" date="2018-11" db="EMBL/GenBank/DDBJ databases">
        <title>Genome squencing of methanotrophic bacteria isolated from alkaline groundwater in Korea.</title>
        <authorList>
            <person name="Nguyen L.N."/>
        </authorList>
    </citation>
    <scope>NUCLEOTIDE SEQUENCE [LARGE SCALE GENOMIC DNA]</scope>
    <source>
        <strain evidence="1 2">GW6</strain>
    </source>
</reference>
<accession>A0A3G8M322</accession>
<dbReference type="SUPFAM" id="SSF48613">
    <property type="entry name" value="Heme oxygenase-like"/>
    <property type="match status" value="1"/>
</dbReference>
<gene>
    <name evidence="1" type="ORF">EHO51_01555</name>
</gene>
<dbReference type="Proteomes" id="UP000273982">
    <property type="component" value="Chromosome"/>
</dbReference>